<dbReference type="Gene3D" id="3.40.50.620">
    <property type="entry name" value="HUPs"/>
    <property type="match status" value="1"/>
</dbReference>
<evidence type="ECO:0000259" key="1">
    <source>
        <dbReference type="Pfam" id="PF00582"/>
    </source>
</evidence>
<sequence length="139" mass="15264">MNITITDHVVVPVANKEDARTTAQLLEPYSVGDITVLHVVEKGGGVPDKSPVEQSEQIAEDAFEAFHETFPDAGTEVTYRRDVVQGIINVAEKVDASAILFRPRGGARILQFLAGDRSLRLIMEANRPVIALPEREDDQ</sequence>
<evidence type="ECO:0000313" key="3">
    <source>
        <dbReference type="Proteomes" id="UP000465846"/>
    </source>
</evidence>
<organism evidence="2 3">
    <name type="scientific">Halogeometricum borinquense</name>
    <dbReference type="NCBI Taxonomy" id="60847"/>
    <lineage>
        <taxon>Archaea</taxon>
        <taxon>Methanobacteriati</taxon>
        <taxon>Methanobacteriota</taxon>
        <taxon>Stenosarchaea group</taxon>
        <taxon>Halobacteria</taxon>
        <taxon>Halobacteriales</taxon>
        <taxon>Haloferacaceae</taxon>
        <taxon>Halogeometricum</taxon>
    </lineage>
</organism>
<dbReference type="Proteomes" id="UP000465846">
    <property type="component" value="Chromosome"/>
</dbReference>
<dbReference type="RefSeq" id="WP_163485897.1">
    <property type="nucleotide sequence ID" value="NZ_CP048739.1"/>
</dbReference>
<dbReference type="GeneID" id="44078976"/>
<name>A0A6C0UFD2_9EURY</name>
<accession>A0A6C0UFD2</accession>
<proteinExistence type="predicted"/>
<reference evidence="2 3" key="1">
    <citation type="submission" date="2020-02" db="EMBL/GenBank/DDBJ databases">
        <title>Whole genome sequence of Halogeometricum borinquense strain wsp4.</title>
        <authorList>
            <person name="Verma D.K."/>
            <person name="Gopal K."/>
            <person name="Prasad E.S."/>
        </authorList>
    </citation>
    <scope>NUCLEOTIDE SEQUENCE [LARGE SCALE GENOMIC DNA]</scope>
    <source>
        <strain evidence="3">wsp4</strain>
    </source>
</reference>
<feature type="domain" description="UspA" evidence="1">
    <location>
        <begin position="7"/>
        <end position="132"/>
    </location>
</feature>
<dbReference type="EMBL" id="CP048739">
    <property type="protein sequence ID" value="QIB73917.1"/>
    <property type="molecule type" value="Genomic_DNA"/>
</dbReference>
<evidence type="ECO:0000313" key="2">
    <source>
        <dbReference type="EMBL" id="QIB73917.1"/>
    </source>
</evidence>
<gene>
    <name evidence="2" type="ORF">G3I44_06205</name>
</gene>
<dbReference type="AlphaFoldDB" id="A0A6C0UFD2"/>
<dbReference type="InterPro" id="IPR014729">
    <property type="entry name" value="Rossmann-like_a/b/a_fold"/>
</dbReference>
<dbReference type="SUPFAM" id="SSF52402">
    <property type="entry name" value="Adenine nucleotide alpha hydrolases-like"/>
    <property type="match status" value="1"/>
</dbReference>
<protein>
    <submittedName>
        <fullName evidence="2">Universal stress protein</fullName>
    </submittedName>
</protein>
<dbReference type="Pfam" id="PF00582">
    <property type="entry name" value="Usp"/>
    <property type="match status" value="1"/>
</dbReference>
<dbReference type="InterPro" id="IPR006016">
    <property type="entry name" value="UspA"/>
</dbReference>